<feature type="transmembrane region" description="Helical" evidence="1">
    <location>
        <begin position="62"/>
        <end position="82"/>
    </location>
</feature>
<dbReference type="Pfam" id="PF04341">
    <property type="entry name" value="DUF485"/>
    <property type="match status" value="1"/>
</dbReference>
<keyword evidence="3" id="KW-1185">Reference proteome</keyword>
<dbReference type="InterPro" id="IPR036259">
    <property type="entry name" value="MFS_trans_sf"/>
</dbReference>
<dbReference type="PANTHER" id="PTHR38598">
    <property type="entry name" value="INNER MEMBRANE PROTEIN YJCH"/>
    <property type="match status" value="1"/>
</dbReference>
<keyword evidence="1" id="KW-0812">Transmembrane</keyword>
<keyword evidence="1" id="KW-1133">Transmembrane helix</keyword>
<dbReference type="GO" id="GO:0005886">
    <property type="term" value="C:plasma membrane"/>
    <property type="evidence" value="ECO:0007669"/>
    <property type="project" value="TreeGrafter"/>
</dbReference>
<proteinExistence type="predicted"/>
<accession>A0A6I6HBG6</accession>
<dbReference type="Proteomes" id="UP000426235">
    <property type="component" value="Chromosome"/>
</dbReference>
<dbReference type="AlphaFoldDB" id="A0A6I6HBG6"/>
<dbReference type="InterPro" id="IPR007436">
    <property type="entry name" value="DUF485"/>
</dbReference>
<gene>
    <name evidence="2" type="ORF">GPJ81_09795</name>
</gene>
<name>A0A6I6HBG6_9PSED</name>
<evidence type="ECO:0000256" key="1">
    <source>
        <dbReference type="SAM" id="Phobius"/>
    </source>
</evidence>
<evidence type="ECO:0000313" key="3">
    <source>
        <dbReference type="Proteomes" id="UP000426235"/>
    </source>
</evidence>
<sequence length="102" mass="11488">MTPQDPERLRQHPDFIQLVRRKQRLTWSLTLAMLAIYYGFVLMMAFAPGVLAQPLNGGATSIGIPVAVVVILLSFIFTAYYVRQTNQVLDPLVAKLQQEAQQ</sequence>
<dbReference type="RefSeq" id="WP_157191995.1">
    <property type="nucleotide sequence ID" value="NZ_CP046621.1"/>
</dbReference>
<protein>
    <submittedName>
        <fullName evidence="2">DUF485 domain-containing protein</fullName>
    </submittedName>
</protein>
<dbReference type="EMBL" id="CP046621">
    <property type="protein sequence ID" value="QGW76955.1"/>
    <property type="molecule type" value="Genomic_DNA"/>
</dbReference>
<feature type="transmembrane region" description="Helical" evidence="1">
    <location>
        <begin position="25"/>
        <end position="50"/>
    </location>
</feature>
<organism evidence="2 3">
    <name type="scientific">Pseudomonas alkylphenolica</name>
    <dbReference type="NCBI Taxonomy" id="237609"/>
    <lineage>
        <taxon>Bacteria</taxon>
        <taxon>Pseudomonadati</taxon>
        <taxon>Pseudomonadota</taxon>
        <taxon>Gammaproteobacteria</taxon>
        <taxon>Pseudomonadales</taxon>
        <taxon>Pseudomonadaceae</taxon>
        <taxon>Pseudomonas</taxon>
    </lineage>
</organism>
<dbReference type="PANTHER" id="PTHR38598:SF1">
    <property type="entry name" value="INNER MEMBRANE PROTEIN YJCH"/>
    <property type="match status" value="1"/>
</dbReference>
<dbReference type="SUPFAM" id="SSF103473">
    <property type="entry name" value="MFS general substrate transporter"/>
    <property type="match status" value="1"/>
</dbReference>
<dbReference type="InterPro" id="IPR052959">
    <property type="entry name" value="Inner_membrane_assoc"/>
</dbReference>
<evidence type="ECO:0000313" key="2">
    <source>
        <dbReference type="EMBL" id="QGW76955.1"/>
    </source>
</evidence>
<keyword evidence="1" id="KW-0472">Membrane</keyword>
<reference evidence="2" key="1">
    <citation type="submission" date="2019-12" db="EMBL/GenBank/DDBJ databases">
        <title>Hybrid Genome Assemblies of two High G+C Isolates from Undergraduate Microbiology Courses.</title>
        <authorList>
            <person name="Ne Ville C.J."/>
            <person name="Enright D."/>
            <person name="Hernandez I."/>
            <person name="Dodsworth J."/>
            <person name="Orwin P.M."/>
        </authorList>
    </citation>
    <scope>NUCLEOTIDE SEQUENCE [LARGE SCALE GENOMIC DNA]</scope>
    <source>
        <strain evidence="2">Neo</strain>
    </source>
</reference>